<dbReference type="SMART" id="SM00382">
    <property type="entry name" value="AAA"/>
    <property type="match status" value="2"/>
</dbReference>
<dbReference type="GO" id="GO:0005524">
    <property type="term" value="F:ATP binding"/>
    <property type="evidence" value="ECO:0007669"/>
    <property type="project" value="UniProtKB-KW"/>
</dbReference>
<dbReference type="PROSITE" id="PS00211">
    <property type="entry name" value="ABC_TRANSPORTER_1"/>
    <property type="match status" value="1"/>
</dbReference>
<proteinExistence type="predicted"/>
<keyword evidence="3" id="KW-0547">Nucleotide-binding</keyword>
<keyword evidence="6 8" id="KW-0472">Membrane</keyword>
<dbReference type="GO" id="GO:0140359">
    <property type="term" value="F:ABC-type transporter activity"/>
    <property type="evidence" value="ECO:0007669"/>
    <property type="project" value="InterPro"/>
</dbReference>
<dbReference type="PANTHER" id="PTHR24222">
    <property type="entry name" value="ABC TRANSPORTER B FAMILY"/>
    <property type="match status" value="1"/>
</dbReference>
<evidence type="ECO:0000256" key="6">
    <source>
        <dbReference type="ARBA" id="ARBA00023136"/>
    </source>
</evidence>
<name>A0AAE0NY66_9PEZI</name>
<dbReference type="PROSITE" id="PS50893">
    <property type="entry name" value="ABC_TRANSPORTER_2"/>
    <property type="match status" value="2"/>
</dbReference>
<dbReference type="InterPro" id="IPR039421">
    <property type="entry name" value="Type_1_exporter"/>
</dbReference>
<dbReference type="GO" id="GO:0016887">
    <property type="term" value="F:ATP hydrolysis activity"/>
    <property type="evidence" value="ECO:0007669"/>
    <property type="project" value="InterPro"/>
</dbReference>
<feature type="region of interest" description="Disordered" evidence="7">
    <location>
        <begin position="541"/>
        <end position="562"/>
    </location>
</feature>
<feature type="transmembrane region" description="Helical" evidence="8">
    <location>
        <begin position="174"/>
        <end position="192"/>
    </location>
</feature>
<dbReference type="CDD" id="cd18577">
    <property type="entry name" value="ABC_6TM_Pgp_ABCB1_D1_like"/>
    <property type="match status" value="1"/>
</dbReference>
<dbReference type="PROSITE" id="PS50929">
    <property type="entry name" value="ABC_TM1F"/>
    <property type="match status" value="2"/>
</dbReference>
<dbReference type="InterPro" id="IPR011527">
    <property type="entry name" value="ABC1_TM_dom"/>
</dbReference>
<feature type="domain" description="ABC transmembrane type-1" evidence="10">
    <location>
        <begin position="103"/>
        <end position="258"/>
    </location>
</feature>
<dbReference type="GO" id="GO:0005886">
    <property type="term" value="C:plasma membrane"/>
    <property type="evidence" value="ECO:0007669"/>
    <property type="project" value="TreeGrafter"/>
</dbReference>
<keyword evidence="5 8" id="KW-1133">Transmembrane helix</keyword>
<dbReference type="SUPFAM" id="SSF90123">
    <property type="entry name" value="ABC transporter transmembrane region"/>
    <property type="match status" value="2"/>
</dbReference>
<evidence type="ECO:0000256" key="5">
    <source>
        <dbReference type="ARBA" id="ARBA00022989"/>
    </source>
</evidence>
<keyword evidence="12" id="KW-1185">Reference proteome</keyword>
<evidence type="ECO:0000313" key="11">
    <source>
        <dbReference type="EMBL" id="KAK3389908.1"/>
    </source>
</evidence>
<feature type="region of interest" description="Disordered" evidence="7">
    <location>
        <begin position="1"/>
        <end position="20"/>
    </location>
</feature>
<comment type="caution">
    <text evidence="11">The sequence shown here is derived from an EMBL/GenBank/DDBJ whole genome shotgun (WGS) entry which is preliminary data.</text>
</comment>
<dbReference type="Pfam" id="PF00005">
    <property type="entry name" value="ABC_tran"/>
    <property type="match status" value="2"/>
</dbReference>
<accession>A0AAE0NY66</accession>
<feature type="transmembrane region" description="Helical" evidence="8">
    <location>
        <begin position="698"/>
        <end position="718"/>
    </location>
</feature>
<comment type="subcellular location">
    <subcellularLocation>
        <location evidence="1">Membrane</location>
        <topology evidence="1">Multi-pass membrane protein</topology>
    </subcellularLocation>
</comment>
<evidence type="ECO:0000313" key="12">
    <source>
        <dbReference type="Proteomes" id="UP001285441"/>
    </source>
</evidence>
<evidence type="ECO:0000256" key="7">
    <source>
        <dbReference type="SAM" id="MobiDB-lite"/>
    </source>
</evidence>
<evidence type="ECO:0000259" key="10">
    <source>
        <dbReference type="PROSITE" id="PS50929"/>
    </source>
</evidence>
<dbReference type="InterPro" id="IPR017871">
    <property type="entry name" value="ABC_transporter-like_CS"/>
</dbReference>
<dbReference type="InterPro" id="IPR003593">
    <property type="entry name" value="AAA+_ATPase"/>
</dbReference>
<keyword evidence="4" id="KW-0067">ATP-binding</keyword>
<dbReference type="PANTHER" id="PTHR24222:SF76">
    <property type="entry name" value="MYCOBACTIN IMPORT ATP-BINDING_PERMEASE PROTEIN IRTB"/>
    <property type="match status" value="1"/>
</dbReference>
<reference evidence="11" key="2">
    <citation type="submission" date="2023-06" db="EMBL/GenBank/DDBJ databases">
        <authorList>
            <consortium name="Lawrence Berkeley National Laboratory"/>
            <person name="Haridas S."/>
            <person name="Hensen N."/>
            <person name="Bonometti L."/>
            <person name="Westerberg I."/>
            <person name="Brannstrom I.O."/>
            <person name="Guillou S."/>
            <person name="Cros-Aarteil S."/>
            <person name="Calhoun S."/>
            <person name="Kuo A."/>
            <person name="Mondo S."/>
            <person name="Pangilinan J."/>
            <person name="Riley R."/>
            <person name="LaButti K."/>
            <person name="Andreopoulos B."/>
            <person name="Lipzen A."/>
            <person name="Chen C."/>
            <person name="Yanf M."/>
            <person name="Daum C."/>
            <person name="Ng V."/>
            <person name="Clum A."/>
            <person name="Steindorff A."/>
            <person name="Ohm R."/>
            <person name="Martin F."/>
            <person name="Silar P."/>
            <person name="Natvig D."/>
            <person name="Lalanne C."/>
            <person name="Gautier V."/>
            <person name="Ament-velasquez S.L."/>
            <person name="Kruys A."/>
            <person name="Hutchinson M.I."/>
            <person name="Powell A.J."/>
            <person name="Barry K."/>
            <person name="Miller A.N."/>
            <person name="Grigoriev I.V."/>
            <person name="Debuchy R."/>
            <person name="Gladieux P."/>
            <person name="Thoren M.H."/>
            <person name="Johannesson H."/>
        </authorList>
    </citation>
    <scope>NUCLEOTIDE SEQUENCE</scope>
    <source>
        <strain evidence="11">CBS 232.78</strain>
    </source>
</reference>
<protein>
    <submittedName>
        <fullName evidence="11">P-loop containing nucleoside triphosphate hydrolase protein</fullName>
    </submittedName>
</protein>
<dbReference type="EMBL" id="JAULSW010000002">
    <property type="protein sequence ID" value="KAK3389908.1"/>
    <property type="molecule type" value="Genomic_DNA"/>
</dbReference>
<feature type="domain" description="ABC transporter" evidence="9">
    <location>
        <begin position="324"/>
        <end position="538"/>
    </location>
</feature>
<evidence type="ECO:0000256" key="3">
    <source>
        <dbReference type="ARBA" id="ARBA00022741"/>
    </source>
</evidence>
<organism evidence="11 12">
    <name type="scientific">Podospora didyma</name>
    <dbReference type="NCBI Taxonomy" id="330526"/>
    <lineage>
        <taxon>Eukaryota</taxon>
        <taxon>Fungi</taxon>
        <taxon>Dikarya</taxon>
        <taxon>Ascomycota</taxon>
        <taxon>Pezizomycotina</taxon>
        <taxon>Sordariomycetes</taxon>
        <taxon>Sordariomycetidae</taxon>
        <taxon>Sordariales</taxon>
        <taxon>Podosporaceae</taxon>
        <taxon>Podospora</taxon>
    </lineage>
</organism>
<keyword evidence="2 8" id="KW-0812">Transmembrane</keyword>
<evidence type="ECO:0000259" key="9">
    <source>
        <dbReference type="PROSITE" id="PS50893"/>
    </source>
</evidence>
<feature type="domain" description="ABC transporter" evidence="9">
    <location>
        <begin position="823"/>
        <end position="1027"/>
    </location>
</feature>
<evidence type="ECO:0000256" key="2">
    <source>
        <dbReference type="ARBA" id="ARBA00022692"/>
    </source>
</evidence>
<evidence type="ECO:0000256" key="8">
    <source>
        <dbReference type="SAM" id="Phobius"/>
    </source>
</evidence>
<evidence type="ECO:0000256" key="1">
    <source>
        <dbReference type="ARBA" id="ARBA00004141"/>
    </source>
</evidence>
<gene>
    <name evidence="11" type="ORF">B0H63DRAFT_492634</name>
</gene>
<feature type="transmembrane region" description="Helical" evidence="8">
    <location>
        <begin position="592"/>
        <end position="616"/>
    </location>
</feature>
<dbReference type="Gene3D" id="3.40.50.300">
    <property type="entry name" value="P-loop containing nucleotide triphosphate hydrolases"/>
    <property type="match status" value="4"/>
</dbReference>
<dbReference type="InterPro" id="IPR036640">
    <property type="entry name" value="ABC1_TM_sf"/>
</dbReference>
<feature type="domain" description="ABC transmembrane type-1" evidence="10">
    <location>
        <begin position="595"/>
        <end position="780"/>
    </location>
</feature>
<dbReference type="InterPro" id="IPR027417">
    <property type="entry name" value="P-loop_NTPase"/>
</dbReference>
<dbReference type="InterPro" id="IPR003439">
    <property type="entry name" value="ABC_transporter-like_ATP-bd"/>
</dbReference>
<sequence length="1032" mass="111362">MAVDTGTAHREHNQITHSASEESILIKHHETKVAASGCFAIFRYATKLDVAISIASLIPCGVGGTTQPPNMVAVGSMTGTFTDFLKTGTPPADFFTSLTTGTYGLSYVGERVTKKIRHAYLTTVLRQNIAFFDTTGAGEVAEGISQKTGLIVYAVVGFTCSIIIALVVYWQLALVMLCVPFGLVLLSVASGMTMKNTQSAASAEYSKSSTFAEEVISSIRNVVAYRSQGRFLAKYDVMLVPAQKFDFKAGLALSILQGHRFLKQDIGTVGNKITALFSRMIAGIHLVNAAPFFSAIGQASIAVARVFATIDRQSPIDPFSPHGTTLEKMVYSSRPNQIILNQFSLTIPAGKTVAVVGPSGSGKTTLFALLERLYPALQGDITLDGHPIDDLNIRWLRSQIGLVAQDNFLFNTPMYNDIAYGLGVQYGKLDDDKTMRLVKNAAKMANAQAFIEELPNGYHTLGGERGGRLSGGQRQRGAITHALSSAAEGRTTVIIAHRLSTVQKADMIVVMQDGLLIEQGIHHSLMATESAYASLVRAQGLHDRSGEEDDEPEESSKCSRLGQSQTLLSPKMKVVQCQMTSLRTAHNGGHSINFWTGMFLMLTIVTLLALGIQGYFLAKAGSALGSKAHSVAFAAILRQDIAFFDREENSSGDLAAFLAAEATKLTAISSNTLGLIMNSLLTIDGAVAESCSFGWKLFLVWTVTMPLILAAGFIRTWAVVQIERRFRRTTAAACIAAEAVSAIRTVAALTLEETISKQYAASMLASRTVVFSAQITSAIFAHSLDIAGAQEAAKRLKYLVESKSVIDGDADQGEKIHNLADEIELDKVSFAYTRRPENMVIKDISLGAKHGEFIALVSGSGSGKSTVPNHIERFYDPSSGAVLVDGQDIRELNLKAFRRDVALVEQEVGFIGGTIRHQVSLEEACRAANIYDFVVSLPEGLNAPTGARGNRVSGGQKQRLAIAKALLRNPKILVSISGRTTIAVAHRLSSIAHAHCIFVFDHGRIVEYGNHDQLMHKRGRYFELASLQQLGQ</sequence>
<dbReference type="AlphaFoldDB" id="A0AAE0NY66"/>
<dbReference type="Proteomes" id="UP001285441">
    <property type="component" value="Unassembled WGS sequence"/>
</dbReference>
<keyword evidence="11" id="KW-0378">Hydrolase</keyword>
<evidence type="ECO:0000256" key="4">
    <source>
        <dbReference type="ARBA" id="ARBA00022840"/>
    </source>
</evidence>
<dbReference type="SUPFAM" id="SSF52540">
    <property type="entry name" value="P-loop containing nucleoside triphosphate hydrolases"/>
    <property type="match status" value="2"/>
</dbReference>
<dbReference type="Pfam" id="PF00664">
    <property type="entry name" value="ABC_membrane"/>
    <property type="match status" value="2"/>
</dbReference>
<dbReference type="Gene3D" id="1.20.1560.10">
    <property type="entry name" value="ABC transporter type 1, transmembrane domain"/>
    <property type="match status" value="2"/>
</dbReference>
<reference evidence="11" key="1">
    <citation type="journal article" date="2023" name="Mol. Phylogenet. Evol.">
        <title>Genome-scale phylogeny and comparative genomics of the fungal order Sordariales.</title>
        <authorList>
            <person name="Hensen N."/>
            <person name="Bonometti L."/>
            <person name="Westerberg I."/>
            <person name="Brannstrom I.O."/>
            <person name="Guillou S."/>
            <person name="Cros-Aarteil S."/>
            <person name="Calhoun S."/>
            <person name="Haridas S."/>
            <person name="Kuo A."/>
            <person name="Mondo S."/>
            <person name="Pangilinan J."/>
            <person name="Riley R."/>
            <person name="LaButti K."/>
            <person name="Andreopoulos B."/>
            <person name="Lipzen A."/>
            <person name="Chen C."/>
            <person name="Yan M."/>
            <person name="Daum C."/>
            <person name="Ng V."/>
            <person name="Clum A."/>
            <person name="Steindorff A."/>
            <person name="Ohm R.A."/>
            <person name="Martin F."/>
            <person name="Silar P."/>
            <person name="Natvig D.O."/>
            <person name="Lalanne C."/>
            <person name="Gautier V."/>
            <person name="Ament-Velasquez S.L."/>
            <person name="Kruys A."/>
            <person name="Hutchinson M.I."/>
            <person name="Powell A.J."/>
            <person name="Barry K."/>
            <person name="Miller A.N."/>
            <person name="Grigoriev I.V."/>
            <person name="Debuchy R."/>
            <person name="Gladieux P."/>
            <person name="Hiltunen Thoren M."/>
            <person name="Johannesson H."/>
        </authorList>
    </citation>
    <scope>NUCLEOTIDE SEQUENCE</scope>
    <source>
        <strain evidence="11">CBS 232.78</strain>
    </source>
</reference>
<feature type="transmembrane region" description="Helical" evidence="8">
    <location>
        <begin position="150"/>
        <end position="168"/>
    </location>
</feature>